<proteinExistence type="predicted"/>
<accession>A0A6J4U217</accession>
<reference evidence="2" key="1">
    <citation type="submission" date="2020-02" db="EMBL/GenBank/DDBJ databases">
        <authorList>
            <person name="Meier V. D."/>
        </authorList>
    </citation>
    <scope>NUCLEOTIDE SEQUENCE</scope>
    <source>
        <strain evidence="2">AVDCRST_MAG49</strain>
    </source>
</reference>
<dbReference type="AlphaFoldDB" id="A0A6J4U217"/>
<organism evidence="2">
    <name type="scientific">uncultured Thermomicrobiales bacterium</name>
    <dbReference type="NCBI Taxonomy" id="1645740"/>
    <lineage>
        <taxon>Bacteria</taxon>
        <taxon>Pseudomonadati</taxon>
        <taxon>Thermomicrobiota</taxon>
        <taxon>Thermomicrobia</taxon>
        <taxon>Thermomicrobiales</taxon>
        <taxon>environmental samples</taxon>
    </lineage>
</organism>
<evidence type="ECO:0000256" key="1">
    <source>
        <dbReference type="SAM" id="MobiDB-lite"/>
    </source>
</evidence>
<protein>
    <submittedName>
        <fullName evidence="2">Uncharacterized protein</fullName>
    </submittedName>
</protein>
<name>A0A6J4U217_9BACT</name>
<dbReference type="EMBL" id="CADCWG010000035">
    <property type="protein sequence ID" value="CAA9538586.1"/>
    <property type="molecule type" value="Genomic_DNA"/>
</dbReference>
<feature type="region of interest" description="Disordered" evidence="1">
    <location>
        <begin position="528"/>
        <end position="601"/>
    </location>
</feature>
<feature type="region of interest" description="Disordered" evidence="1">
    <location>
        <begin position="203"/>
        <end position="405"/>
    </location>
</feature>
<evidence type="ECO:0000313" key="2">
    <source>
        <dbReference type="EMBL" id="CAA9538586.1"/>
    </source>
</evidence>
<feature type="compositionally biased region" description="Acidic residues" evidence="1">
    <location>
        <begin position="213"/>
        <end position="357"/>
    </location>
</feature>
<feature type="compositionally biased region" description="Acidic residues" evidence="1">
    <location>
        <begin position="533"/>
        <end position="586"/>
    </location>
</feature>
<sequence length="745" mass="78483">MRRRPSSTDRSLPRRLMAPPLARLVAALVLAATVLPFAAVPIAAQEETGLVDETSYESPQFGYEVAWDDPWAADEDATASEEGGSDILVLVSDDPAGTTLTVEGVASEDEPAAFLEERLDAVAEEFAAEGEVVTDVASTDLPEDGDIAAGTATFTDGGDEVEAYFEVGVVERGASLRLVTVRAPAGDLEAAASAAQAVVTIDGDPIFGGPAPSDDDAAVDDEDEASPEADDAADDAADDDQDADDEDAATAEPDDDTTAAADEDAADEDATEEPEDDATAAADEDEDTTGDDEDATGDEPSDDDLTATAQAEDEDAEDEDAQDDDDATATAEAEEDEADEDADATATAEAEEEDENEGTGGGVDGSTYTSPTYGFTLEWDEDDWEPTSDESTPDGDFLSLQSPNSGLSFQAFEGFNGDPTECLEGITDFFEQDGTAGDGTDFEVTDLDPLEDEDGEVIEGEDGDRVFAAFTRTLSFEDGEEVELAAYGECRPIVEDEAVLVVIFSTLPEDYADEFPLAEEVIDTIELDGAPPADDEPADDEETAEPEDEETPEADEEETPDADEEPSDEDATATAEAEEEDEDDEPVAGLETYDSPTYGYSVSYDPEVWEAEDASQGGTDQLVLNAGPSQLLFLGIEDYDGDSVACVNDQLASIRGAEGVSSVENAVDETGNRVSGGSESRFFARFVAEVTGGTFASTGTVSVYIECRTIEEGESVVIVQHVVQADDYESEAPKVEEVLATLEVS</sequence>
<feature type="compositionally biased region" description="Acidic residues" evidence="1">
    <location>
        <begin position="378"/>
        <end position="393"/>
    </location>
</feature>
<gene>
    <name evidence="2" type="ORF">AVDCRST_MAG49-583</name>
</gene>